<dbReference type="InterPro" id="IPR015424">
    <property type="entry name" value="PyrdxlP-dep_Trfase"/>
</dbReference>
<dbReference type="Pfam" id="PF01041">
    <property type="entry name" value="DegT_DnrJ_EryC1"/>
    <property type="match status" value="1"/>
</dbReference>
<accession>B1A0Q3</accession>
<dbReference type="PANTHER" id="PTHR30244:SF36">
    <property type="entry name" value="3-OXO-GLUCOSE-6-PHOSPHATE:GLUTAMATE AMINOTRANSFERASE"/>
    <property type="match status" value="1"/>
</dbReference>
<keyword evidence="2" id="KW-0032">Aminotransferase</keyword>
<keyword evidence="2" id="KW-0808">Transferase</keyword>
<dbReference type="PANTHER" id="PTHR30244">
    <property type="entry name" value="TRANSAMINASE"/>
    <property type="match status" value="1"/>
</dbReference>
<dbReference type="EMBL" id="EU410957">
    <property type="protein sequence ID" value="ACA21552.1"/>
    <property type="molecule type" value="Genomic_DNA"/>
</dbReference>
<evidence type="ECO:0000256" key="1">
    <source>
        <dbReference type="ARBA" id="ARBA00022898"/>
    </source>
</evidence>
<proteinExistence type="predicted"/>
<keyword evidence="1" id="KW-0663">Pyridoxal phosphate</keyword>
<evidence type="ECO:0000313" key="2">
    <source>
        <dbReference type="EMBL" id="ACA21552.1"/>
    </source>
</evidence>
<dbReference type="SUPFAM" id="SSF53383">
    <property type="entry name" value="PLP-dependent transferases"/>
    <property type="match status" value="1"/>
</dbReference>
<dbReference type="Gene3D" id="3.40.640.10">
    <property type="entry name" value="Type I PLP-dependent aspartate aminotransferase-like (Major domain)"/>
    <property type="match status" value="1"/>
</dbReference>
<dbReference type="GO" id="GO:0030170">
    <property type="term" value="F:pyridoxal phosphate binding"/>
    <property type="evidence" value="ECO:0007669"/>
    <property type="project" value="TreeGrafter"/>
</dbReference>
<dbReference type="InterPro" id="IPR000653">
    <property type="entry name" value="DegT/StrS_aminotransferase"/>
</dbReference>
<organism evidence="2">
    <name type="scientific">Pelagibacter ubique</name>
    <dbReference type="NCBI Taxonomy" id="198252"/>
    <lineage>
        <taxon>Bacteria</taxon>
        <taxon>Pseudomonadati</taxon>
        <taxon>Pseudomonadota</taxon>
        <taxon>Alphaproteobacteria</taxon>
        <taxon>Candidatus Pelagibacterales</taxon>
        <taxon>Candidatus Pelagibacteraceae</taxon>
        <taxon>Candidatus Pelagibacter</taxon>
    </lineage>
</organism>
<reference evidence="2" key="1">
    <citation type="journal article" date="2008" name="ISME J.">
        <title>A rare SAR11 fosmid clone confirming genetic variability in the 'Candidatus Pelagibacter ubique' genome.</title>
        <authorList>
            <person name="Gilbert J.A."/>
            <person name="Muhling M."/>
            <person name="Joint I."/>
        </authorList>
    </citation>
    <scope>NUCLEOTIDE SEQUENCE</scope>
</reference>
<dbReference type="AlphaFoldDB" id="B1A0Q3"/>
<dbReference type="GO" id="GO:0008483">
    <property type="term" value="F:transaminase activity"/>
    <property type="evidence" value="ECO:0007669"/>
    <property type="project" value="UniProtKB-KW"/>
</dbReference>
<sequence length="171" mass="18786">MVNFLPKEYKKNEKLKINHSYLVEQFSNYSKIFKQIEKVVKKGDYTLGKEVDNCEKNFAKRTGAKHAISVGNGTDALLLTLKALNIGPGDEVITVPYTFVATVGSIVTAGAKPVFVDIKNDYNMDESKIVSAITKKTKAIMPVHWAGRANSAGISMPLSICICPSHRPGIR</sequence>
<dbReference type="GO" id="GO:0000271">
    <property type="term" value="P:polysaccharide biosynthetic process"/>
    <property type="evidence" value="ECO:0007669"/>
    <property type="project" value="TreeGrafter"/>
</dbReference>
<protein>
    <submittedName>
        <fullName evidence="2">Pyridoxal-phosphate-dependant aminotransferase</fullName>
    </submittedName>
</protein>
<dbReference type="InterPro" id="IPR015421">
    <property type="entry name" value="PyrdxlP-dep_Trfase_major"/>
</dbReference>
<name>B1A0Q3_PELUQ</name>